<proteinExistence type="predicted"/>
<name>A0A251TMN7_HELAN</name>
<keyword evidence="3" id="KW-1185">Reference proteome</keyword>
<dbReference type="InParanoid" id="A0A251TMN7"/>
<evidence type="ECO:0000313" key="2">
    <source>
        <dbReference type="EMBL" id="OTG12350.1"/>
    </source>
</evidence>
<protein>
    <submittedName>
        <fullName evidence="2">Uncharacterized protein</fullName>
    </submittedName>
</protein>
<feature type="compositionally biased region" description="Polar residues" evidence="1">
    <location>
        <begin position="145"/>
        <end position="157"/>
    </location>
</feature>
<dbReference type="Proteomes" id="UP000215914">
    <property type="component" value="Chromosome 10"/>
</dbReference>
<dbReference type="AlphaFoldDB" id="A0A251TMN7"/>
<evidence type="ECO:0000313" key="3">
    <source>
        <dbReference type="Proteomes" id="UP000215914"/>
    </source>
</evidence>
<dbReference type="EMBL" id="CM007899">
    <property type="protein sequence ID" value="OTG12350.1"/>
    <property type="molecule type" value="Genomic_DNA"/>
</dbReference>
<feature type="compositionally biased region" description="Low complexity" evidence="1">
    <location>
        <begin position="29"/>
        <end position="53"/>
    </location>
</feature>
<sequence length="181" mass="20009">MKHWTLIPLTLTKQTAALLLNTQRHHLSPLQPTSSFSSQPPSSPPLLHHSTALHPRRNSPPSQRPYNLRSPPPPSISTASSIHLPPPSTSLLHHVCLLLKPLFYITSPLPRQPSFVTAVLVISPPQAPKPPFAQGGMPTGDKRNFNSNNNATNQPQRLINADQKRRKIEQQRRSLPIASGM</sequence>
<evidence type="ECO:0000256" key="1">
    <source>
        <dbReference type="SAM" id="MobiDB-lite"/>
    </source>
</evidence>
<feature type="region of interest" description="Disordered" evidence="1">
    <location>
        <begin position="133"/>
        <end position="157"/>
    </location>
</feature>
<accession>A0A251TMN7</accession>
<gene>
    <name evidence="2" type="ORF">HannXRQ_Chr10g0308681</name>
</gene>
<feature type="region of interest" description="Disordered" evidence="1">
    <location>
        <begin position="29"/>
        <end position="82"/>
    </location>
</feature>
<organism evidence="2 3">
    <name type="scientific">Helianthus annuus</name>
    <name type="common">Common sunflower</name>
    <dbReference type="NCBI Taxonomy" id="4232"/>
    <lineage>
        <taxon>Eukaryota</taxon>
        <taxon>Viridiplantae</taxon>
        <taxon>Streptophyta</taxon>
        <taxon>Embryophyta</taxon>
        <taxon>Tracheophyta</taxon>
        <taxon>Spermatophyta</taxon>
        <taxon>Magnoliopsida</taxon>
        <taxon>eudicotyledons</taxon>
        <taxon>Gunneridae</taxon>
        <taxon>Pentapetalae</taxon>
        <taxon>asterids</taxon>
        <taxon>campanulids</taxon>
        <taxon>Asterales</taxon>
        <taxon>Asteraceae</taxon>
        <taxon>Asteroideae</taxon>
        <taxon>Heliantheae alliance</taxon>
        <taxon>Heliantheae</taxon>
        <taxon>Helianthus</taxon>
    </lineage>
</organism>
<reference evidence="3" key="1">
    <citation type="journal article" date="2017" name="Nature">
        <title>The sunflower genome provides insights into oil metabolism, flowering and Asterid evolution.</title>
        <authorList>
            <person name="Badouin H."/>
            <person name="Gouzy J."/>
            <person name="Grassa C.J."/>
            <person name="Murat F."/>
            <person name="Staton S.E."/>
            <person name="Cottret L."/>
            <person name="Lelandais-Briere C."/>
            <person name="Owens G.L."/>
            <person name="Carrere S."/>
            <person name="Mayjonade B."/>
            <person name="Legrand L."/>
            <person name="Gill N."/>
            <person name="Kane N.C."/>
            <person name="Bowers J.E."/>
            <person name="Hubner S."/>
            <person name="Bellec A."/>
            <person name="Berard A."/>
            <person name="Berges H."/>
            <person name="Blanchet N."/>
            <person name="Boniface M.C."/>
            <person name="Brunel D."/>
            <person name="Catrice O."/>
            <person name="Chaidir N."/>
            <person name="Claudel C."/>
            <person name="Donnadieu C."/>
            <person name="Faraut T."/>
            <person name="Fievet G."/>
            <person name="Helmstetter N."/>
            <person name="King M."/>
            <person name="Knapp S.J."/>
            <person name="Lai Z."/>
            <person name="Le Paslier M.C."/>
            <person name="Lippi Y."/>
            <person name="Lorenzon L."/>
            <person name="Mandel J.R."/>
            <person name="Marage G."/>
            <person name="Marchand G."/>
            <person name="Marquand E."/>
            <person name="Bret-Mestries E."/>
            <person name="Morien E."/>
            <person name="Nambeesan S."/>
            <person name="Nguyen T."/>
            <person name="Pegot-Espagnet P."/>
            <person name="Pouilly N."/>
            <person name="Raftis F."/>
            <person name="Sallet E."/>
            <person name="Schiex T."/>
            <person name="Thomas J."/>
            <person name="Vandecasteele C."/>
            <person name="Vares D."/>
            <person name="Vear F."/>
            <person name="Vautrin S."/>
            <person name="Crespi M."/>
            <person name="Mangin B."/>
            <person name="Burke J.M."/>
            <person name="Salse J."/>
            <person name="Munos S."/>
            <person name="Vincourt P."/>
            <person name="Rieseberg L.H."/>
            <person name="Langlade N.B."/>
        </authorList>
    </citation>
    <scope>NUCLEOTIDE SEQUENCE [LARGE SCALE GENOMIC DNA]</scope>
    <source>
        <strain evidence="3">cv. SF193</strain>
    </source>
</reference>